<keyword evidence="3" id="KW-0418">Kinase</keyword>
<dbReference type="InterPro" id="IPR011009">
    <property type="entry name" value="Kinase-like_dom_sf"/>
</dbReference>
<feature type="non-terminal residue" evidence="8">
    <location>
        <position position="1"/>
    </location>
</feature>
<feature type="binding site" evidence="5">
    <location>
        <position position="531"/>
    </location>
    <ligand>
        <name>ATP</name>
        <dbReference type="ChEBI" id="CHEBI:30616"/>
    </ligand>
</feature>
<dbReference type="GO" id="GO:0004672">
    <property type="term" value="F:protein kinase activity"/>
    <property type="evidence" value="ECO:0007669"/>
    <property type="project" value="InterPro"/>
</dbReference>
<dbReference type="Proteomes" id="UP000030689">
    <property type="component" value="Unassembled WGS sequence"/>
</dbReference>
<dbReference type="KEGG" id="eus:EUTSA_v10017734mg"/>
<name>V4M9J3_EUTSA</name>
<evidence type="ECO:0000256" key="6">
    <source>
        <dbReference type="SAM" id="MobiDB-lite"/>
    </source>
</evidence>
<dbReference type="OMA" id="IWNEVLA"/>
<feature type="region of interest" description="Disordered" evidence="6">
    <location>
        <begin position="51"/>
        <end position="70"/>
    </location>
</feature>
<dbReference type="AlphaFoldDB" id="V4M9J3"/>
<evidence type="ECO:0000256" key="5">
    <source>
        <dbReference type="PROSITE-ProRule" id="PRU10141"/>
    </source>
</evidence>
<sequence length="713" mass="79093">VLQCDRAVFSVLQIVSLLEVELERVHQTLICLRLADLQEQAADLKEMAVEERRDVNVPSEPEPSQVLESSGAVPIEQAETSYARESPKNLGHVGMSAWLGDLQEQAEGSLMGSGVILELKEMAVEENVAVPMEPISETSNARESPRNLGQAGTPACYTASNILWSTGSFSDPIPNGFYYVIPRLKQFKSIPTLDELRALGDEGVEADVILVDFKKDKKINMLKQLITKLVEGLNPNPVKAIKKIAGLVVDVYKRPPLQSPKKTTQSFENRGFPLLGQIRPGSCRVRAILFKVLADTVGLESKLVVGLPRDLKSSPSVDSYDHMSVVVVLNTVEMMVDLTRCPGQLIPMSSKAICMSHISVTGSDFCHSPLGQKSPMYSYVDQIDNESLSRSEPNIATKLLRCSQGNGIRIQRTASSRSERDISESLKQSRFLKEGNGDDSSPNDLQTAISLQSSLQNNPSQSSEKSEPLHESISQIWNEVLRSPMFQDKPLLPNEEWNIDFSELELGTPVGIGCSGKVFRGIWNGKDVAIKMFLDQEVTVENIKEFCNEISIHRGLMGIHQMGIVHRDLKSANCLLNKEWTVKICDFGLSRKMEGTTMSESEPAGTPEYIAPEVIRKEPFSEKCDIFSFGVIMWELCTLSKPWEGVPKELVMYNVANEGARLDIPEGPLSKLIAVKRCLWNLCLAVDCWSEPEHRPSCEEILTHLETCECSLC</sequence>
<dbReference type="SUPFAM" id="SSF56112">
    <property type="entry name" value="Protein kinase-like (PK-like)"/>
    <property type="match status" value="1"/>
</dbReference>
<dbReference type="GO" id="GO:0005737">
    <property type="term" value="C:cytoplasm"/>
    <property type="evidence" value="ECO:0007669"/>
    <property type="project" value="TreeGrafter"/>
</dbReference>
<evidence type="ECO:0000256" key="3">
    <source>
        <dbReference type="ARBA" id="ARBA00022777"/>
    </source>
</evidence>
<dbReference type="Gramene" id="ESQ52984">
    <property type="protein sequence ID" value="ESQ52984"/>
    <property type="gene ID" value="EUTSA_v10017734mg"/>
</dbReference>
<gene>
    <name evidence="8" type="ORF">EUTSA_v10017734mg</name>
</gene>
<dbReference type="eggNOG" id="KOG0192">
    <property type="taxonomic scope" value="Eukaryota"/>
</dbReference>
<dbReference type="InterPro" id="IPR055164">
    <property type="entry name" value="EDR1/CTR1/ARMC3-like_pept-like"/>
</dbReference>
<keyword evidence="1" id="KW-0808">Transferase</keyword>
<evidence type="ECO:0000256" key="2">
    <source>
        <dbReference type="ARBA" id="ARBA00022741"/>
    </source>
</evidence>
<dbReference type="Pfam" id="PF00069">
    <property type="entry name" value="Pkinase"/>
    <property type="match status" value="1"/>
</dbReference>
<dbReference type="GO" id="GO:0005524">
    <property type="term" value="F:ATP binding"/>
    <property type="evidence" value="ECO:0007669"/>
    <property type="project" value="UniProtKB-UniRule"/>
</dbReference>
<dbReference type="PROSITE" id="PS00107">
    <property type="entry name" value="PROTEIN_KINASE_ATP"/>
    <property type="match status" value="1"/>
</dbReference>
<evidence type="ECO:0000256" key="4">
    <source>
        <dbReference type="ARBA" id="ARBA00022840"/>
    </source>
</evidence>
<dbReference type="Gene3D" id="3.30.200.20">
    <property type="entry name" value="Phosphorylase Kinase, domain 1"/>
    <property type="match status" value="1"/>
</dbReference>
<dbReference type="EMBL" id="KI517385">
    <property type="protein sequence ID" value="ESQ52984.1"/>
    <property type="molecule type" value="Genomic_DNA"/>
</dbReference>
<dbReference type="SMART" id="SM00220">
    <property type="entry name" value="S_TKc"/>
    <property type="match status" value="1"/>
</dbReference>
<dbReference type="Gene3D" id="1.10.510.10">
    <property type="entry name" value="Transferase(Phosphotransferase) domain 1"/>
    <property type="match status" value="1"/>
</dbReference>
<evidence type="ECO:0000256" key="1">
    <source>
        <dbReference type="ARBA" id="ARBA00022679"/>
    </source>
</evidence>
<keyword evidence="2 5" id="KW-0547">Nucleotide-binding</keyword>
<evidence type="ECO:0000313" key="9">
    <source>
        <dbReference type="Proteomes" id="UP000030689"/>
    </source>
</evidence>
<dbReference type="PROSITE" id="PS00108">
    <property type="entry name" value="PROTEIN_KINASE_ST"/>
    <property type="match status" value="1"/>
</dbReference>
<organism evidence="8 9">
    <name type="scientific">Eutrema salsugineum</name>
    <name type="common">Saltwater cress</name>
    <name type="synonym">Sisymbrium salsugineum</name>
    <dbReference type="NCBI Taxonomy" id="72664"/>
    <lineage>
        <taxon>Eukaryota</taxon>
        <taxon>Viridiplantae</taxon>
        <taxon>Streptophyta</taxon>
        <taxon>Embryophyta</taxon>
        <taxon>Tracheophyta</taxon>
        <taxon>Spermatophyta</taxon>
        <taxon>Magnoliopsida</taxon>
        <taxon>eudicotyledons</taxon>
        <taxon>Gunneridae</taxon>
        <taxon>Pentapetalae</taxon>
        <taxon>rosids</taxon>
        <taxon>malvids</taxon>
        <taxon>Brassicales</taxon>
        <taxon>Brassicaceae</taxon>
        <taxon>Eutremeae</taxon>
        <taxon>Eutrema</taxon>
    </lineage>
</organism>
<dbReference type="PROSITE" id="PS50011">
    <property type="entry name" value="PROTEIN_KINASE_DOM"/>
    <property type="match status" value="1"/>
</dbReference>
<dbReference type="InterPro" id="IPR017441">
    <property type="entry name" value="Protein_kinase_ATP_BS"/>
</dbReference>
<feature type="region of interest" description="Disordered" evidence="6">
    <location>
        <begin position="410"/>
        <end position="445"/>
    </location>
</feature>
<dbReference type="PANTHER" id="PTHR23257:SF821">
    <property type="entry name" value="ATP BINDING PROTEIN"/>
    <property type="match status" value="1"/>
</dbReference>
<dbReference type="InterPro" id="IPR050167">
    <property type="entry name" value="Ser_Thr_protein_kinase"/>
</dbReference>
<proteinExistence type="predicted"/>
<keyword evidence="4 5" id="KW-0067">ATP-binding</keyword>
<evidence type="ECO:0000313" key="8">
    <source>
        <dbReference type="EMBL" id="ESQ52984.1"/>
    </source>
</evidence>
<dbReference type="PANTHER" id="PTHR23257">
    <property type="entry name" value="SERINE-THREONINE PROTEIN KINASE"/>
    <property type="match status" value="1"/>
</dbReference>
<dbReference type="InterPro" id="IPR000719">
    <property type="entry name" value="Prot_kinase_dom"/>
</dbReference>
<feature type="domain" description="Protein kinase" evidence="7">
    <location>
        <begin position="377"/>
        <end position="707"/>
    </location>
</feature>
<accession>V4M9J3</accession>
<dbReference type="InterPro" id="IPR008271">
    <property type="entry name" value="Ser/Thr_kinase_AS"/>
</dbReference>
<dbReference type="STRING" id="72664.V4M9J3"/>
<keyword evidence="9" id="KW-1185">Reference proteome</keyword>
<dbReference type="GO" id="GO:0007165">
    <property type="term" value="P:signal transduction"/>
    <property type="evidence" value="ECO:0007669"/>
    <property type="project" value="TreeGrafter"/>
</dbReference>
<dbReference type="Pfam" id="PF14381">
    <property type="entry name" value="EDR1_CTR1_ARMC3_pept"/>
    <property type="match status" value="1"/>
</dbReference>
<reference evidence="8 9" key="1">
    <citation type="journal article" date="2013" name="Front. Plant Sci.">
        <title>The Reference Genome of the Halophytic Plant Eutrema salsugineum.</title>
        <authorList>
            <person name="Yang R."/>
            <person name="Jarvis D.E."/>
            <person name="Chen H."/>
            <person name="Beilstein M.A."/>
            <person name="Grimwood J."/>
            <person name="Jenkins J."/>
            <person name="Shu S."/>
            <person name="Prochnik S."/>
            <person name="Xin M."/>
            <person name="Ma C."/>
            <person name="Schmutz J."/>
            <person name="Wing R.A."/>
            <person name="Mitchell-Olds T."/>
            <person name="Schumaker K.S."/>
            <person name="Wang X."/>
        </authorList>
    </citation>
    <scope>NUCLEOTIDE SEQUENCE [LARGE SCALE GENOMIC DNA]</scope>
</reference>
<evidence type="ECO:0000259" key="7">
    <source>
        <dbReference type="PROSITE" id="PS50011"/>
    </source>
</evidence>
<protein>
    <recommendedName>
        <fullName evidence="7">Protein kinase domain-containing protein</fullName>
    </recommendedName>
</protein>